<protein>
    <recommendedName>
        <fullName evidence="2">Cohesin domain-containing protein</fullName>
    </recommendedName>
</protein>
<organism evidence="3">
    <name type="scientific">Candidatus Methanophagaceae archaeon ANME-1 ERB6</name>
    <dbReference type="NCBI Taxonomy" id="2759912"/>
    <lineage>
        <taxon>Archaea</taxon>
        <taxon>Methanobacteriati</taxon>
        <taxon>Methanobacteriota</taxon>
        <taxon>Stenosarchaea group</taxon>
        <taxon>Methanomicrobia</taxon>
        <taxon>Candidatus Methanophagales</taxon>
        <taxon>Candidatus Methanophagaceae</taxon>
    </lineage>
</organism>
<evidence type="ECO:0000259" key="2">
    <source>
        <dbReference type="Pfam" id="PF00963"/>
    </source>
</evidence>
<keyword evidence="1" id="KW-1133">Transmembrane helix</keyword>
<feature type="transmembrane region" description="Helical" evidence="1">
    <location>
        <begin position="15"/>
        <end position="38"/>
    </location>
</feature>
<dbReference type="CDD" id="cd08547">
    <property type="entry name" value="Type_II_cohesin"/>
    <property type="match status" value="4"/>
</dbReference>
<feature type="domain" description="Cohesin" evidence="2">
    <location>
        <begin position="47"/>
        <end position="161"/>
    </location>
</feature>
<accession>A0A7G9YZB1</accession>
<keyword evidence="1" id="KW-0812">Transmembrane</keyword>
<dbReference type="GO" id="GO:0000272">
    <property type="term" value="P:polysaccharide catabolic process"/>
    <property type="evidence" value="ECO:0007669"/>
    <property type="project" value="InterPro"/>
</dbReference>
<feature type="domain" description="Cohesin" evidence="2">
    <location>
        <begin position="455"/>
        <end position="571"/>
    </location>
</feature>
<gene>
    <name evidence="3" type="ORF">GMAEILFI_00017</name>
</gene>
<keyword evidence="1" id="KW-0472">Membrane</keyword>
<dbReference type="SUPFAM" id="SSF49384">
    <property type="entry name" value="Carbohydrate-binding domain"/>
    <property type="match status" value="4"/>
</dbReference>
<reference evidence="3" key="1">
    <citation type="submission" date="2020-06" db="EMBL/GenBank/DDBJ databases">
        <title>Unique genomic features of the anaerobic methanotrophic archaea.</title>
        <authorList>
            <person name="Chadwick G.L."/>
            <person name="Skennerton C.T."/>
            <person name="Laso-Perez R."/>
            <person name="Leu A.O."/>
            <person name="Speth D.R."/>
            <person name="Yu H."/>
            <person name="Morgan-Lang C."/>
            <person name="Hatzenpichler R."/>
            <person name="Goudeau D."/>
            <person name="Malmstrom R."/>
            <person name="Brazelton W.J."/>
            <person name="Woyke T."/>
            <person name="Hallam S.J."/>
            <person name="Tyson G.W."/>
            <person name="Wegener G."/>
            <person name="Boetius A."/>
            <person name="Orphan V."/>
        </authorList>
    </citation>
    <scope>NUCLEOTIDE SEQUENCE</scope>
</reference>
<dbReference type="EMBL" id="MT631538">
    <property type="protein sequence ID" value="QNO53345.1"/>
    <property type="molecule type" value="Genomic_DNA"/>
</dbReference>
<feature type="domain" description="Cohesin" evidence="2">
    <location>
        <begin position="183"/>
        <end position="301"/>
    </location>
</feature>
<evidence type="ECO:0000256" key="1">
    <source>
        <dbReference type="SAM" id="Phobius"/>
    </source>
</evidence>
<dbReference type="GO" id="GO:0030246">
    <property type="term" value="F:carbohydrate binding"/>
    <property type="evidence" value="ECO:0007669"/>
    <property type="project" value="InterPro"/>
</dbReference>
<name>A0A7G9YZB1_9EURY</name>
<dbReference type="InterPro" id="IPR008965">
    <property type="entry name" value="CBM2/CBM3_carb-bd_dom_sf"/>
</dbReference>
<evidence type="ECO:0000313" key="3">
    <source>
        <dbReference type="EMBL" id="QNO53345.1"/>
    </source>
</evidence>
<sequence>MSERKSERDKKGRNLLARCAVICIVAAIIGSVAIPGLATLQAEDTVTVTVTVNAPEYVEETFNVTIDVDNVTDLNSGQFDLSFDSSVVNVIDVREGEINGEAVPIFNWDFVDADTVKVLVSLPMGEGVNGSGYLAEVVFEVNGKSGDKSKLDISRGLLVDTEAQKIEAEWYGDEVTVLRTVVSVDAPEYVTDTFNATIRIDNVTDLNSAQFDLSFNSSVVNVTDADVKVKDGDVDGEKVPVFNWDFVDADTVRVLVSMPMGEGVSGSGYLAEVMFEVNGKSGDKSKLDIFNGLLVDTEANEIEAEWYGDEVMVLRTVVSVDAPEYAEKKFNATIRIDNVTDLNSAQFDLSFNSSVVNVTDADVKVKDGEIDGKKVPIFNWDFVDADTVRVLVSLPMGVGVNGSGYLAEVVFEVNGKGGDKSKLDISNGLLVDTEANEIEAEWYGDEVTVLRTVVSVDAPEYVTDTFNATIRIDNVTDLNSAQFDLSFNSSVVNVTDADVKVKDGEIDGKKVPVFNWDFVDADTVRVLVSLPMGVGVSGSGYLAEVVFEVNGKSGDKSKLDISNGLLVDTEAQEIEAEWYGDEVRIGGT</sequence>
<dbReference type="AlphaFoldDB" id="A0A7G9YZB1"/>
<proteinExistence type="predicted"/>
<dbReference type="Pfam" id="PF00963">
    <property type="entry name" value="Cohesin"/>
    <property type="match status" value="3"/>
</dbReference>
<dbReference type="Gene3D" id="2.60.40.680">
    <property type="match status" value="4"/>
</dbReference>
<dbReference type="InterPro" id="IPR002102">
    <property type="entry name" value="Cohesin_dom"/>
</dbReference>